<dbReference type="Pfam" id="PF13628">
    <property type="entry name" value="DUF4142"/>
    <property type="match status" value="1"/>
</dbReference>
<reference evidence="3 4" key="1">
    <citation type="submission" date="2021-01" db="EMBL/GenBank/DDBJ databases">
        <title>Whole genome shotgun sequence of Planobispora longispora NBRC 13918.</title>
        <authorList>
            <person name="Komaki H."/>
            <person name="Tamura T."/>
        </authorList>
    </citation>
    <scope>NUCLEOTIDE SEQUENCE [LARGE SCALE GENOMIC DNA]</scope>
    <source>
        <strain evidence="3 4">NBRC 13918</strain>
    </source>
</reference>
<evidence type="ECO:0000313" key="4">
    <source>
        <dbReference type="Proteomes" id="UP000616724"/>
    </source>
</evidence>
<organism evidence="3 4">
    <name type="scientific">Planobispora longispora</name>
    <dbReference type="NCBI Taxonomy" id="28887"/>
    <lineage>
        <taxon>Bacteria</taxon>
        <taxon>Bacillati</taxon>
        <taxon>Actinomycetota</taxon>
        <taxon>Actinomycetes</taxon>
        <taxon>Streptosporangiales</taxon>
        <taxon>Streptosporangiaceae</taxon>
        <taxon>Planobispora</taxon>
    </lineage>
</organism>
<gene>
    <name evidence="3" type="ORF">Plo01_73830</name>
</gene>
<keyword evidence="1" id="KW-0812">Transmembrane</keyword>
<dbReference type="Proteomes" id="UP000616724">
    <property type="component" value="Unassembled WGS sequence"/>
</dbReference>
<keyword evidence="1" id="KW-1133">Transmembrane helix</keyword>
<dbReference type="AlphaFoldDB" id="A0A8J3RTK6"/>
<dbReference type="PANTHER" id="PTHR38593">
    <property type="entry name" value="BLR2558 PROTEIN"/>
    <property type="match status" value="1"/>
</dbReference>
<evidence type="ECO:0000313" key="3">
    <source>
        <dbReference type="EMBL" id="GIH80954.1"/>
    </source>
</evidence>
<feature type="domain" description="DUF4142" evidence="2">
    <location>
        <begin position="69"/>
        <end position="199"/>
    </location>
</feature>
<accession>A0A8J3RTK6</accession>
<dbReference type="RefSeq" id="WP_203895358.1">
    <property type="nucleotide sequence ID" value="NZ_BOOH01000066.1"/>
</dbReference>
<protein>
    <recommendedName>
        <fullName evidence="2">DUF4142 domain-containing protein</fullName>
    </recommendedName>
</protein>
<evidence type="ECO:0000256" key="1">
    <source>
        <dbReference type="SAM" id="Phobius"/>
    </source>
</evidence>
<proteinExistence type="predicted"/>
<keyword evidence="4" id="KW-1185">Reference proteome</keyword>
<comment type="caution">
    <text evidence="3">The sequence shown here is derived from an EMBL/GenBank/DDBJ whole genome shotgun (WGS) entry which is preliminary data.</text>
</comment>
<feature type="transmembrane region" description="Helical" evidence="1">
    <location>
        <begin position="21"/>
        <end position="40"/>
    </location>
</feature>
<dbReference type="InterPro" id="IPR025419">
    <property type="entry name" value="DUF4142"/>
</dbReference>
<dbReference type="EMBL" id="BOOH01000066">
    <property type="protein sequence ID" value="GIH80954.1"/>
    <property type="molecule type" value="Genomic_DNA"/>
</dbReference>
<evidence type="ECO:0000259" key="2">
    <source>
        <dbReference type="Pfam" id="PF13628"/>
    </source>
</evidence>
<dbReference type="Gene3D" id="1.20.1260.10">
    <property type="match status" value="1"/>
</dbReference>
<dbReference type="PANTHER" id="PTHR38593:SF1">
    <property type="entry name" value="BLR2558 PROTEIN"/>
    <property type="match status" value="1"/>
</dbReference>
<name>A0A8J3RTK6_9ACTN</name>
<keyword evidence="1" id="KW-0472">Membrane</keyword>
<dbReference type="InterPro" id="IPR012347">
    <property type="entry name" value="Ferritin-like"/>
</dbReference>
<sequence length="219" mass="23565">MFRSLLRRSRRPGRSGAFGSGELLLFGTFLAVAAVAVVLVTPSGGLPAASEGGTPQGWVSTPYGPLSPADRDFLVKVRQAGLWEIPTGQQAQQRADSKRVKEVGMHLMTDHLKLDAQVLSVAGQLGVVLPSQASADQQRWMGELSSAFGAEYDRIFANRLRQAHGKVFTAVAAVRSGTRNDLIRSFAQRAVEVVMKHMTLLESTGLVDYTALPEPPAPK</sequence>